<organism evidence="1 2">
    <name type="scientific">Zophobas morio</name>
    <dbReference type="NCBI Taxonomy" id="2755281"/>
    <lineage>
        <taxon>Eukaryota</taxon>
        <taxon>Metazoa</taxon>
        <taxon>Ecdysozoa</taxon>
        <taxon>Arthropoda</taxon>
        <taxon>Hexapoda</taxon>
        <taxon>Insecta</taxon>
        <taxon>Pterygota</taxon>
        <taxon>Neoptera</taxon>
        <taxon>Endopterygota</taxon>
        <taxon>Coleoptera</taxon>
        <taxon>Polyphaga</taxon>
        <taxon>Cucujiformia</taxon>
        <taxon>Tenebrionidae</taxon>
        <taxon>Zophobas</taxon>
    </lineage>
</organism>
<comment type="caution">
    <text evidence="1">The sequence shown here is derived from an EMBL/GenBank/DDBJ whole genome shotgun (WGS) entry which is preliminary data.</text>
</comment>
<proteinExistence type="predicted"/>
<evidence type="ECO:0000313" key="1">
    <source>
        <dbReference type="EMBL" id="KAJ3658249.1"/>
    </source>
</evidence>
<reference evidence="1" key="1">
    <citation type="journal article" date="2023" name="G3 (Bethesda)">
        <title>Whole genome assemblies of Zophobas morio and Tenebrio molitor.</title>
        <authorList>
            <person name="Kaur S."/>
            <person name="Stinson S.A."/>
            <person name="diCenzo G.C."/>
        </authorList>
    </citation>
    <scope>NUCLEOTIDE SEQUENCE</scope>
    <source>
        <strain evidence="1">QUZm001</strain>
    </source>
</reference>
<dbReference type="AlphaFoldDB" id="A0AA38INE4"/>
<dbReference type="EMBL" id="JALNTZ010000003">
    <property type="protein sequence ID" value="KAJ3658249.1"/>
    <property type="molecule type" value="Genomic_DNA"/>
</dbReference>
<dbReference type="GO" id="GO:0016020">
    <property type="term" value="C:membrane"/>
    <property type="evidence" value="ECO:0007669"/>
    <property type="project" value="InterPro"/>
</dbReference>
<sequence>MHKLIHSFRIVREPVKRFISNYTQAVSKKPEMKTSNSWSSCKPHRQHSDMSWEPFKLGMYIRTEKTKKKKLGMYSRCLTHLDFLKRSFVKLHISLKDVVPT</sequence>
<protein>
    <submittedName>
        <fullName evidence="1">Uncharacterized protein</fullName>
    </submittedName>
</protein>
<keyword evidence="2" id="KW-1185">Reference proteome</keyword>
<dbReference type="InterPro" id="IPR005331">
    <property type="entry name" value="Sulfotransferase"/>
</dbReference>
<dbReference type="Pfam" id="PF03567">
    <property type="entry name" value="Sulfotransfer_2"/>
    <property type="match status" value="1"/>
</dbReference>
<gene>
    <name evidence="1" type="ORF">Zmor_010001</name>
</gene>
<dbReference type="GO" id="GO:0008146">
    <property type="term" value="F:sulfotransferase activity"/>
    <property type="evidence" value="ECO:0007669"/>
    <property type="project" value="InterPro"/>
</dbReference>
<name>A0AA38INE4_9CUCU</name>
<evidence type="ECO:0000313" key="2">
    <source>
        <dbReference type="Proteomes" id="UP001168821"/>
    </source>
</evidence>
<dbReference type="Proteomes" id="UP001168821">
    <property type="component" value="Unassembled WGS sequence"/>
</dbReference>
<accession>A0AA38INE4</accession>